<feature type="domain" description="NlpC/P60" evidence="6">
    <location>
        <begin position="358"/>
        <end position="481"/>
    </location>
</feature>
<dbReference type="InterPro" id="IPR051794">
    <property type="entry name" value="PG_Endopeptidase_C40"/>
</dbReference>
<evidence type="ECO:0000256" key="2">
    <source>
        <dbReference type="ARBA" id="ARBA00022670"/>
    </source>
</evidence>
<dbReference type="Pfam" id="PF19087">
    <property type="entry name" value="DUF5776"/>
    <property type="match status" value="4"/>
</dbReference>
<dbReference type="InterPro" id="IPR044081">
    <property type="entry name" value="DUF5776"/>
</dbReference>
<evidence type="ECO:0000259" key="6">
    <source>
        <dbReference type="PROSITE" id="PS51935"/>
    </source>
</evidence>
<protein>
    <submittedName>
        <fullName evidence="7">DUF5776 domain-containing protein</fullName>
    </submittedName>
</protein>
<evidence type="ECO:0000256" key="4">
    <source>
        <dbReference type="ARBA" id="ARBA00022807"/>
    </source>
</evidence>
<dbReference type="PANTHER" id="PTHR47359">
    <property type="entry name" value="PEPTIDOGLYCAN DL-ENDOPEPTIDASE CWLO"/>
    <property type="match status" value="1"/>
</dbReference>
<dbReference type="GO" id="GO:0006508">
    <property type="term" value="P:proteolysis"/>
    <property type="evidence" value="ECO:0007669"/>
    <property type="project" value="UniProtKB-KW"/>
</dbReference>
<evidence type="ECO:0000313" key="8">
    <source>
        <dbReference type="Proteomes" id="UP001263852"/>
    </source>
</evidence>
<keyword evidence="5" id="KW-0732">Signal</keyword>
<evidence type="ECO:0000256" key="3">
    <source>
        <dbReference type="ARBA" id="ARBA00022801"/>
    </source>
</evidence>
<feature type="chain" id="PRO_5043342405" evidence="5">
    <location>
        <begin position="25"/>
        <end position="481"/>
    </location>
</feature>
<dbReference type="InterPro" id="IPR038765">
    <property type="entry name" value="Papain-like_cys_pep_sf"/>
</dbReference>
<dbReference type="EMBL" id="JAVLAO010000001">
    <property type="protein sequence ID" value="MDT7040321.1"/>
    <property type="molecule type" value="Genomic_DNA"/>
</dbReference>
<dbReference type="AlphaFoldDB" id="A0AAW8WIF3"/>
<dbReference type="Proteomes" id="UP001263852">
    <property type="component" value="Unassembled WGS sequence"/>
</dbReference>
<dbReference type="Gene3D" id="3.90.1720.10">
    <property type="entry name" value="endopeptidase domain like (from Nostoc punctiforme)"/>
    <property type="match status" value="1"/>
</dbReference>
<accession>A0AAW8WIF3</accession>
<comment type="caution">
    <text evidence="7">The sequence shown here is derived from an EMBL/GenBank/DDBJ whole genome shotgun (WGS) entry which is preliminary data.</text>
</comment>
<dbReference type="RefSeq" id="WP_225368153.1">
    <property type="nucleotide sequence ID" value="NZ_BOUG01000003.1"/>
</dbReference>
<reference evidence="7" key="1">
    <citation type="submission" date="2023-08" db="EMBL/GenBank/DDBJ databases">
        <authorList>
            <person name="Page C.A."/>
            <person name="Perez-Diaz I.M."/>
        </authorList>
    </citation>
    <scope>NUCLEOTIDE SEQUENCE</scope>
    <source>
        <strain evidence="7">1.8.9</strain>
    </source>
</reference>
<dbReference type="SUPFAM" id="SSF54001">
    <property type="entry name" value="Cysteine proteinases"/>
    <property type="match status" value="1"/>
</dbReference>
<gene>
    <name evidence="7" type="ORF">RI555_15350</name>
</gene>
<sequence>MVKPLVIIGMSLLGAMCTFSQVSADEPETYTRQDSIATNVTSVSANDTQLSNVQAASINLNNYYTTNPGKIVMLVDAHTYTDNELKNPLKKVTKGSVINVYGVEIAPSGYPRLKVDGGYLTANKNNVIKVTDKIENYYTVNPGQVALLINDYVYSDVDFTSRVRSISKGSLVTVQGIEYTSTGYPRLKVDGGYLTANKSLVTKPTDKIANYYTTNPGQVALLVNDYVYSDLDFTTKVRAVSKGTLISVQGIEYTSDGYPRLKVSGGYLTANNSRVTKPVSTLSNYYVTNPGKIIMLVNAHIYGDVNLQNQGNAVTKGTVVNVQGIEFAPNGYPRLKVSGGYLTANKANVAQYKETANSVKIQQVIKLAKTKLGDPYTQSQAGRLGPNSFDCSGFVYYLYKTAAGVTLNGTVTTTEEKSGHEVSLNALKPGDLLFYGTRGSTYHVGLYEGNGVMIHASTPEDGVKETQIQYYMPSFARRILD</sequence>
<feature type="signal peptide" evidence="5">
    <location>
        <begin position="1"/>
        <end position="24"/>
    </location>
</feature>
<evidence type="ECO:0000313" key="7">
    <source>
        <dbReference type="EMBL" id="MDT7040321.1"/>
    </source>
</evidence>
<evidence type="ECO:0000256" key="5">
    <source>
        <dbReference type="SAM" id="SignalP"/>
    </source>
</evidence>
<keyword evidence="3" id="KW-0378">Hydrolase</keyword>
<dbReference type="PROSITE" id="PS51935">
    <property type="entry name" value="NLPC_P60"/>
    <property type="match status" value="1"/>
</dbReference>
<proteinExistence type="inferred from homology"/>
<dbReference type="InterPro" id="IPR000064">
    <property type="entry name" value="NLP_P60_dom"/>
</dbReference>
<dbReference type="GO" id="GO:0008234">
    <property type="term" value="F:cysteine-type peptidase activity"/>
    <property type="evidence" value="ECO:0007669"/>
    <property type="project" value="UniProtKB-KW"/>
</dbReference>
<comment type="similarity">
    <text evidence="1">Belongs to the peptidase C40 family.</text>
</comment>
<keyword evidence="4" id="KW-0788">Thiol protease</keyword>
<evidence type="ECO:0000256" key="1">
    <source>
        <dbReference type="ARBA" id="ARBA00007074"/>
    </source>
</evidence>
<keyword evidence="2" id="KW-0645">Protease</keyword>
<dbReference type="Pfam" id="PF00877">
    <property type="entry name" value="NLPC_P60"/>
    <property type="match status" value="1"/>
</dbReference>
<name>A0AAW8WIF3_LACPE</name>
<dbReference type="PANTHER" id="PTHR47359:SF3">
    <property type="entry name" value="NLP_P60 DOMAIN-CONTAINING PROTEIN-RELATED"/>
    <property type="match status" value="1"/>
</dbReference>
<organism evidence="7 8">
    <name type="scientific">Lactiplantibacillus pentosus</name>
    <name type="common">Lactobacillus pentosus</name>
    <dbReference type="NCBI Taxonomy" id="1589"/>
    <lineage>
        <taxon>Bacteria</taxon>
        <taxon>Bacillati</taxon>
        <taxon>Bacillota</taxon>
        <taxon>Bacilli</taxon>
        <taxon>Lactobacillales</taxon>
        <taxon>Lactobacillaceae</taxon>
        <taxon>Lactiplantibacillus</taxon>
    </lineage>
</organism>